<reference evidence="2 3" key="1">
    <citation type="submission" date="2018-12" db="EMBL/GenBank/DDBJ databases">
        <authorList>
            <consortium name="Pathogen Informatics"/>
        </authorList>
    </citation>
    <scope>NUCLEOTIDE SEQUENCE [LARGE SCALE GENOMIC DNA]</scope>
    <source>
        <strain evidence="2 3">NCTC9044</strain>
    </source>
</reference>
<dbReference type="EMBL" id="LR134238">
    <property type="protein sequence ID" value="VED08402.1"/>
    <property type="molecule type" value="Genomic_DNA"/>
</dbReference>
<keyword evidence="1" id="KW-1133">Transmembrane helix</keyword>
<keyword evidence="1" id="KW-0812">Transmembrane</keyword>
<feature type="transmembrane region" description="Helical" evidence="1">
    <location>
        <begin position="74"/>
        <end position="95"/>
    </location>
</feature>
<dbReference type="AlphaFoldDB" id="A0A447X4Z5"/>
<sequence>MVNMKRHGHWDYQPGYATPGHYSPGTASDYSAVNQPVSQHRQKLLSCRAIGYPDMVSLFAGTVLNQTGQAIETIAMTMSVYLIISLTISLLMNIYNRRIAIVER</sequence>
<dbReference type="Proteomes" id="UP000271797">
    <property type="component" value="Chromosome"/>
</dbReference>
<name>A0A447X4Z5_ECOLX</name>
<organism evidence="2 3">
    <name type="scientific">Escherichia coli</name>
    <dbReference type="NCBI Taxonomy" id="562"/>
    <lineage>
        <taxon>Bacteria</taxon>
        <taxon>Pseudomonadati</taxon>
        <taxon>Pseudomonadota</taxon>
        <taxon>Gammaproteobacteria</taxon>
        <taxon>Enterobacterales</taxon>
        <taxon>Enterobacteriaceae</taxon>
        <taxon>Escherichia</taxon>
    </lineage>
</organism>
<proteinExistence type="predicted"/>
<protein>
    <submittedName>
        <fullName evidence="2">ABC transporter permease</fullName>
    </submittedName>
</protein>
<evidence type="ECO:0000256" key="1">
    <source>
        <dbReference type="SAM" id="Phobius"/>
    </source>
</evidence>
<gene>
    <name evidence="2" type="ORF">NCTC9044_01320</name>
</gene>
<evidence type="ECO:0000313" key="3">
    <source>
        <dbReference type="Proteomes" id="UP000271797"/>
    </source>
</evidence>
<accession>A0A447X4Z5</accession>
<evidence type="ECO:0000313" key="2">
    <source>
        <dbReference type="EMBL" id="VED08402.1"/>
    </source>
</evidence>
<keyword evidence="1" id="KW-0472">Membrane</keyword>